<dbReference type="EMBL" id="HBIR01055424">
    <property type="protein sequence ID" value="CAE0592255.1"/>
    <property type="molecule type" value="Transcribed_RNA"/>
</dbReference>
<accession>A0A7S3TTD3</accession>
<comment type="similarity">
    <text evidence="9">Belongs to the CFAP52 family.</text>
</comment>
<evidence type="ECO:0000256" key="10">
    <source>
        <dbReference type="ARBA" id="ARBA00029552"/>
    </source>
</evidence>
<reference evidence="12" key="1">
    <citation type="submission" date="2021-01" db="EMBL/GenBank/DDBJ databases">
        <authorList>
            <person name="Corre E."/>
            <person name="Pelletier E."/>
            <person name="Niang G."/>
            <person name="Scheremetjew M."/>
            <person name="Finn R."/>
            <person name="Kale V."/>
            <person name="Holt S."/>
            <person name="Cochrane G."/>
            <person name="Meng A."/>
            <person name="Brown T."/>
            <person name="Cohen L."/>
        </authorList>
    </citation>
    <scope>NUCLEOTIDE SEQUENCE</scope>
    <source>
        <strain evidence="12">379</strain>
    </source>
</reference>
<feature type="repeat" description="WD" evidence="11">
    <location>
        <begin position="529"/>
        <end position="569"/>
    </location>
</feature>
<dbReference type="InterPro" id="IPR011047">
    <property type="entry name" value="Quinoprotein_ADH-like_sf"/>
</dbReference>
<feature type="repeat" description="WD" evidence="11">
    <location>
        <begin position="487"/>
        <end position="523"/>
    </location>
</feature>
<dbReference type="PROSITE" id="PS50294">
    <property type="entry name" value="WD_REPEATS_REGION"/>
    <property type="match status" value="2"/>
</dbReference>
<dbReference type="SUPFAM" id="SSF50978">
    <property type="entry name" value="WD40 repeat-like"/>
    <property type="match status" value="1"/>
</dbReference>
<dbReference type="GO" id="GO:0031514">
    <property type="term" value="C:motile cilium"/>
    <property type="evidence" value="ECO:0007669"/>
    <property type="project" value="UniProtKB-SubCell"/>
</dbReference>
<evidence type="ECO:0000256" key="2">
    <source>
        <dbReference type="ARBA" id="ARBA00004496"/>
    </source>
</evidence>
<keyword evidence="3" id="KW-0963">Cytoplasm</keyword>
<evidence type="ECO:0000313" key="12">
    <source>
        <dbReference type="EMBL" id="CAE0592255.1"/>
    </source>
</evidence>
<dbReference type="InterPro" id="IPR050630">
    <property type="entry name" value="WD_repeat_EMAP"/>
</dbReference>
<dbReference type="GO" id="GO:0005930">
    <property type="term" value="C:axoneme"/>
    <property type="evidence" value="ECO:0007669"/>
    <property type="project" value="UniProtKB-ARBA"/>
</dbReference>
<dbReference type="PROSITE" id="PS00678">
    <property type="entry name" value="WD_REPEATS_1"/>
    <property type="match status" value="1"/>
</dbReference>
<evidence type="ECO:0000256" key="11">
    <source>
        <dbReference type="PROSITE-ProRule" id="PRU00221"/>
    </source>
</evidence>
<feature type="repeat" description="WD" evidence="11">
    <location>
        <begin position="400"/>
        <end position="431"/>
    </location>
</feature>
<name>A0A7S3TTD3_EMIHU</name>
<evidence type="ECO:0000256" key="6">
    <source>
        <dbReference type="ARBA" id="ARBA00022846"/>
    </source>
</evidence>
<keyword evidence="4 11" id="KW-0853">WD repeat</keyword>
<evidence type="ECO:0000256" key="3">
    <source>
        <dbReference type="ARBA" id="ARBA00022490"/>
    </source>
</evidence>
<evidence type="ECO:0000256" key="4">
    <source>
        <dbReference type="ARBA" id="ARBA00022574"/>
    </source>
</evidence>
<dbReference type="Gene3D" id="2.130.10.10">
    <property type="entry name" value="YVTN repeat-like/Quinoprotein amine dehydrogenase"/>
    <property type="match status" value="4"/>
</dbReference>
<keyword evidence="8" id="KW-0966">Cell projection</keyword>
<keyword evidence="7" id="KW-0969">Cilium</keyword>
<gene>
    <name evidence="12" type="ORF">EHUX00137_LOCUS43154</name>
</gene>
<organism evidence="12">
    <name type="scientific">Emiliania huxleyi</name>
    <name type="common">Coccolithophore</name>
    <name type="synonym">Pontosphaera huxleyi</name>
    <dbReference type="NCBI Taxonomy" id="2903"/>
    <lineage>
        <taxon>Eukaryota</taxon>
        <taxon>Haptista</taxon>
        <taxon>Haptophyta</taxon>
        <taxon>Prymnesiophyceae</taxon>
        <taxon>Isochrysidales</taxon>
        <taxon>Noelaerhabdaceae</taxon>
        <taxon>Emiliania</taxon>
    </lineage>
</organism>
<dbReference type="PROSITE" id="PS50082">
    <property type="entry name" value="WD_REPEATS_2"/>
    <property type="match status" value="4"/>
</dbReference>
<sequence length="569" mass="60554">MSADQTRLASGQRSHMGFLADVIVWDISDIKAPAMLHKLSLHKVEVQSLAFSCDSSFLATVGGQDDNNLVIWDVATGMAICGSPASHDATLVVAWHNTTPFALVTGGLRQLRMWSFDAENRKVRPKEVFTGKEVRDFISVAMDPSDAFLYAGTKSGDVIKVETGSKRMVTAGPRKRLKEGVSSIQYNAATNQLLVGSGAGELAVLSTEELAPLAFTNVMGGVASLALDSHGEFFFAGTVEANLYLVQYDGLVAELKGTSHASPITDVVFPRAYSELFASCGGSDIRVWHAASLSELLRIQVPNVTCNAIAFPPDGTSILSGWSDGKVRSFGPQSGNLKYVINDAHRLTGMGNASGGTVQINGVTAVTPTNDGRRLLTGGADGKVRVWAVSKAQQVMVASMQEHKGPIFSIAIRANDSECVSASADGSCIVWALAGLTPYTRVGVLFAPQFFKCAVYLPDESQILTCGTDRKVTYWDSTDFSQIRVVDASEEAEMTSLHISGDGTFFASGSADRRVKLWSYDEGVAYCVGNAHSSAVAAIKISPDEQTVVSVGREGGINIWRVPEGMGAA</sequence>
<dbReference type="SMART" id="SM00320">
    <property type="entry name" value="WD40"/>
    <property type="match status" value="9"/>
</dbReference>
<protein>
    <recommendedName>
        <fullName evidence="10">Cilia- and flagella-associated protein 52</fullName>
    </recommendedName>
</protein>
<proteinExistence type="inferred from homology"/>
<dbReference type="AlphaFoldDB" id="A0A7S3TTD3"/>
<dbReference type="PANTHER" id="PTHR13720">
    <property type="entry name" value="WD-40 REPEAT PROTEIN"/>
    <property type="match status" value="1"/>
</dbReference>
<evidence type="ECO:0000256" key="8">
    <source>
        <dbReference type="ARBA" id="ARBA00023273"/>
    </source>
</evidence>
<dbReference type="Pfam" id="PF00400">
    <property type="entry name" value="WD40"/>
    <property type="match status" value="6"/>
</dbReference>
<evidence type="ECO:0000256" key="9">
    <source>
        <dbReference type="ARBA" id="ARBA00029456"/>
    </source>
</evidence>
<keyword evidence="5" id="KW-0677">Repeat</keyword>
<dbReference type="InterPro" id="IPR019775">
    <property type="entry name" value="WD40_repeat_CS"/>
</dbReference>
<dbReference type="InterPro" id="IPR015943">
    <property type="entry name" value="WD40/YVTN_repeat-like_dom_sf"/>
</dbReference>
<keyword evidence="6" id="KW-0282">Flagellum</keyword>
<evidence type="ECO:0000256" key="7">
    <source>
        <dbReference type="ARBA" id="ARBA00023069"/>
    </source>
</evidence>
<dbReference type="InterPro" id="IPR001680">
    <property type="entry name" value="WD40_rpt"/>
</dbReference>
<dbReference type="PANTHER" id="PTHR13720:SF14">
    <property type="entry name" value="CILIA- AND FLAGELLA-ASSOCIATED PROTEIN 52"/>
    <property type="match status" value="1"/>
</dbReference>
<evidence type="ECO:0000256" key="1">
    <source>
        <dbReference type="ARBA" id="ARBA00004230"/>
    </source>
</evidence>
<dbReference type="InterPro" id="IPR036322">
    <property type="entry name" value="WD40_repeat_dom_sf"/>
</dbReference>
<dbReference type="FunFam" id="2.130.10.10:FF:001320">
    <property type="entry name" value="Predicted protein"/>
    <property type="match status" value="1"/>
</dbReference>
<feature type="repeat" description="WD" evidence="11">
    <location>
        <begin position="363"/>
        <end position="397"/>
    </location>
</feature>
<evidence type="ECO:0000256" key="5">
    <source>
        <dbReference type="ARBA" id="ARBA00022737"/>
    </source>
</evidence>
<comment type="subcellular location">
    <subcellularLocation>
        <location evidence="1">Cell projection</location>
        <location evidence="1">Cilium</location>
        <location evidence="1">Flagellum</location>
    </subcellularLocation>
    <subcellularLocation>
        <location evidence="2">Cytoplasm</location>
    </subcellularLocation>
</comment>
<dbReference type="SUPFAM" id="SSF50998">
    <property type="entry name" value="Quinoprotein alcohol dehydrogenase-like"/>
    <property type="match status" value="1"/>
</dbReference>